<dbReference type="RefSeq" id="WP_254085246.1">
    <property type="nucleotide sequence ID" value="NZ_JAHESE010000015.1"/>
</dbReference>
<dbReference type="InterPro" id="IPR036942">
    <property type="entry name" value="Beta-barrel_TonB_sf"/>
</dbReference>
<dbReference type="PANTHER" id="PTHR30069">
    <property type="entry name" value="TONB-DEPENDENT OUTER MEMBRANE RECEPTOR"/>
    <property type="match status" value="1"/>
</dbReference>
<evidence type="ECO:0000256" key="3">
    <source>
        <dbReference type="ARBA" id="ARBA00022452"/>
    </source>
</evidence>
<evidence type="ECO:0000256" key="10">
    <source>
        <dbReference type="PROSITE-ProRule" id="PRU01360"/>
    </source>
</evidence>
<keyword evidence="5" id="KW-0732">Signal</keyword>
<dbReference type="InterPro" id="IPR012910">
    <property type="entry name" value="Plug_dom"/>
</dbReference>
<evidence type="ECO:0000259" key="12">
    <source>
        <dbReference type="Pfam" id="PF00593"/>
    </source>
</evidence>
<evidence type="ECO:0000313" key="14">
    <source>
        <dbReference type="EMBL" id="MBT1709667.1"/>
    </source>
</evidence>
<dbReference type="AlphaFoldDB" id="A0AAP2E0Z6"/>
<keyword evidence="2 10" id="KW-0813">Transport</keyword>
<keyword evidence="7 10" id="KW-0472">Membrane</keyword>
<organism evidence="14 15">
    <name type="scientific">Dawidia cretensis</name>
    <dbReference type="NCBI Taxonomy" id="2782350"/>
    <lineage>
        <taxon>Bacteria</taxon>
        <taxon>Pseudomonadati</taxon>
        <taxon>Bacteroidota</taxon>
        <taxon>Cytophagia</taxon>
        <taxon>Cytophagales</taxon>
        <taxon>Chryseotaleaceae</taxon>
        <taxon>Dawidia</taxon>
    </lineage>
</organism>
<evidence type="ECO:0000256" key="7">
    <source>
        <dbReference type="ARBA" id="ARBA00023136"/>
    </source>
</evidence>
<dbReference type="GO" id="GO:0044718">
    <property type="term" value="P:siderophore transmembrane transport"/>
    <property type="evidence" value="ECO:0007669"/>
    <property type="project" value="TreeGrafter"/>
</dbReference>
<dbReference type="SUPFAM" id="SSF56935">
    <property type="entry name" value="Porins"/>
    <property type="match status" value="1"/>
</dbReference>
<evidence type="ECO:0000256" key="4">
    <source>
        <dbReference type="ARBA" id="ARBA00022692"/>
    </source>
</evidence>
<keyword evidence="15" id="KW-1185">Reference proteome</keyword>
<evidence type="ECO:0000259" key="13">
    <source>
        <dbReference type="Pfam" id="PF07715"/>
    </source>
</evidence>
<comment type="similarity">
    <text evidence="10 11">Belongs to the TonB-dependent receptor family.</text>
</comment>
<name>A0AAP2E0Z6_9BACT</name>
<proteinExistence type="inferred from homology"/>
<dbReference type="Pfam" id="PF00593">
    <property type="entry name" value="TonB_dep_Rec_b-barrel"/>
    <property type="match status" value="1"/>
</dbReference>
<sequence length="647" mass="73194">MKRQPHTRSVKWVRTATPILMCIFCINVHPVKSQDLEVKKLKALSMEELMEIEVISVSKRKEKILEAASAVQVITYEDIRNSGVTSLPEALTLATNLQVAQVNASQWAISARGFNNVLANKLLVLIDGRVVYTPMYAGVFWDVQNLVLEDIERIEVISGPGGTMWGANAVNGVINIITKNTRETQGLYAEAAAGTELRGLGSLRYGGKFSDKLSYRIYGTTFRRDNTMFRDSIEATDDWQVAQTGLRLDWEPTANDAVTFQSNFYDDRPDPDGDHPVVASGSNALARWNHSVSERSDVQLQMFYDKTWRDFRNGFAEKLHTYDIEGVSRLALGKRHILLYGLGFRMMDYNVRNLELFAFKPAQKSLYLYNAFVQDEISLAKEKLRLTLGLKVERNTYTGFQYQPNVRLTWMASPSQTVWFAVSRAVRNPARIDREFFLYLTPELPFIAGSNFQSEKLIAYELGWKAKTHYNLTVSVSAFYNRYDDIRSVEPGPPPFGIPVTFGNGVKGDTHGVELFLTYPVTSSWKLRFGYTYLNKDLTLKPGSADMNNGTAESNDPNDQALLQSTVQLFKGLRLGTVLRYVGRLPEPYVSEYADLDVSIALKVTRRIELNVTGQNLLQDHHTEFIPDNPAPKDIERGVYGKLICRF</sequence>
<dbReference type="PANTHER" id="PTHR30069:SF29">
    <property type="entry name" value="HEMOGLOBIN AND HEMOGLOBIN-HAPTOGLOBIN-BINDING PROTEIN 1-RELATED"/>
    <property type="match status" value="1"/>
</dbReference>
<dbReference type="InterPro" id="IPR039426">
    <property type="entry name" value="TonB-dep_rcpt-like"/>
</dbReference>
<evidence type="ECO:0000256" key="8">
    <source>
        <dbReference type="ARBA" id="ARBA00023170"/>
    </source>
</evidence>
<keyword evidence="3 10" id="KW-1134">Transmembrane beta strand</keyword>
<evidence type="ECO:0000256" key="2">
    <source>
        <dbReference type="ARBA" id="ARBA00022448"/>
    </source>
</evidence>
<comment type="subcellular location">
    <subcellularLocation>
        <location evidence="1 10">Cell outer membrane</location>
        <topology evidence="1 10">Multi-pass membrane protein</topology>
    </subcellularLocation>
</comment>
<dbReference type="GO" id="GO:0015344">
    <property type="term" value="F:siderophore uptake transmembrane transporter activity"/>
    <property type="evidence" value="ECO:0007669"/>
    <property type="project" value="TreeGrafter"/>
</dbReference>
<feature type="domain" description="TonB-dependent receptor-like beta-barrel" evidence="12">
    <location>
        <begin position="203"/>
        <end position="617"/>
    </location>
</feature>
<evidence type="ECO:0000256" key="5">
    <source>
        <dbReference type="ARBA" id="ARBA00022729"/>
    </source>
</evidence>
<keyword evidence="9 10" id="KW-0998">Cell outer membrane</keyword>
<accession>A0AAP2E0Z6</accession>
<feature type="domain" description="TonB-dependent receptor plug" evidence="13">
    <location>
        <begin position="65"/>
        <end position="173"/>
    </location>
</feature>
<protein>
    <submittedName>
        <fullName evidence="14">TonB-dependent receptor</fullName>
    </submittedName>
</protein>
<dbReference type="Gene3D" id="2.40.170.20">
    <property type="entry name" value="TonB-dependent receptor, beta-barrel domain"/>
    <property type="match status" value="1"/>
</dbReference>
<dbReference type="InterPro" id="IPR037066">
    <property type="entry name" value="Plug_dom_sf"/>
</dbReference>
<dbReference type="Gene3D" id="2.170.130.10">
    <property type="entry name" value="TonB-dependent receptor, plug domain"/>
    <property type="match status" value="1"/>
</dbReference>
<evidence type="ECO:0000256" key="9">
    <source>
        <dbReference type="ARBA" id="ARBA00023237"/>
    </source>
</evidence>
<gene>
    <name evidence="14" type="ORF">KK062_15595</name>
</gene>
<evidence type="ECO:0000256" key="1">
    <source>
        <dbReference type="ARBA" id="ARBA00004571"/>
    </source>
</evidence>
<dbReference type="PROSITE" id="PS52016">
    <property type="entry name" value="TONB_DEPENDENT_REC_3"/>
    <property type="match status" value="1"/>
</dbReference>
<evidence type="ECO:0000256" key="11">
    <source>
        <dbReference type="RuleBase" id="RU003357"/>
    </source>
</evidence>
<keyword evidence="6 11" id="KW-0798">TonB box</keyword>
<comment type="caution">
    <text evidence="14">The sequence shown here is derived from an EMBL/GenBank/DDBJ whole genome shotgun (WGS) entry which is preliminary data.</text>
</comment>
<reference evidence="14 15" key="1">
    <citation type="submission" date="2021-05" db="EMBL/GenBank/DDBJ databases">
        <title>A Polyphasic approach of four new species of the genus Ohtaekwangia: Ohtaekwangia histidinii sp. nov., Ohtaekwangia cretensis sp. nov., Ohtaekwangia indiensis sp. nov., Ohtaekwangia reichenbachii sp. nov. from diverse environment.</title>
        <authorList>
            <person name="Octaviana S."/>
        </authorList>
    </citation>
    <scope>NUCLEOTIDE SEQUENCE [LARGE SCALE GENOMIC DNA]</scope>
    <source>
        <strain evidence="14 15">PWU5</strain>
    </source>
</reference>
<dbReference type="EMBL" id="JAHESE010000015">
    <property type="protein sequence ID" value="MBT1709667.1"/>
    <property type="molecule type" value="Genomic_DNA"/>
</dbReference>
<dbReference type="CDD" id="cd01347">
    <property type="entry name" value="ligand_gated_channel"/>
    <property type="match status" value="1"/>
</dbReference>
<dbReference type="Proteomes" id="UP001319080">
    <property type="component" value="Unassembled WGS sequence"/>
</dbReference>
<evidence type="ECO:0000313" key="15">
    <source>
        <dbReference type="Proteomes" id="UP001319080"/>
    </source>
</evidence>
<dbReference type="Pfam" id="PF07715">
    <property type="entry name" value="Plug"/>
    <property type="match status" value="1"/>
</dbReference>
<dbReference type="GO" id="GO:0009279">
    <property type="term" value="C:cell outer membrane"/>
    <property type="evidence" value="ECO:0007669"/>
    <property type="project" value="UniProtKB-SubCell"/>
</dbReference>
<keyword evidence="8 14" id="KW-0675">Receptor</keyword>
<keyword evidence="4 10" id="KW-0812">Transmembrane</keyword>
<evidence type="ECO:0000256" key="6">
    <source>
        <dbReference type="ARBA" id="ARBA00023077"/>
    </source>
</evidence>
<dbReference type="InterPro" id="IPR000531">
    <property type="entry name" value="Beta-barrel_TonB"/>
</dbReference>